<evidence type="ECO:0000256" key="1">
    <source>
        <dbReference type="SAM" id="MobiDB-lite"/>
    </source>
</evidence>
<feature type="region of interest" description="Disordered" evidence="1">
    <location>
        <begin position="80"/>
        <end position="99"/>
    </location>
</feature>
<feature type="compositionally biased region" description="Low complexity" evidence="1">
    <location>
        <begin position="371"/>
        <end position="381"/>
    </location>
</feature>
<proteinExistence type="predicted"/>
<dbReference type="GeneTree" id="ENSGT00900000143327"/>
<name>A0A3Q2Y2W8_HIPCM</name>
<dbReference type="STRING" id="109280.ENSHCOP00000011761"/>
<reference evidence="3" key="1">
    <citation type="submission" date="2025-08" db="UniProtKB">
        <authorList>
            <consortium name="Ensembl"/>
        </authorList>
    </citation>
    <scope>IDENTIFICATION</scope>
</reference>
<feature type="region of interest" description="Disordered" evidence="1">
    <location>
        <begin position="152"/>
        <end position="192"/>
    </location>
</feature>
<sequence>MTSFATFLEFKCSSIFVLLIVHCVSFGSVAILLLLSLHLHLFLFPFRPQPSCHPTAGGSATLPTLSDPPTIFFSSIPERPISFSPPPTGPPKAYNTQRRKSTSILEAHTRHFQPAYPRYGSSLHPFAGVEGVDTPSFFMHNPGFATAAQRLGVGEHPHPGGTGGSGEETEFKPSGLTGPLRSHGVRRLPDDRAPARAFEFPSAEASGYESGPQAGFFHSHIMQRLNAHSPIPPPVPSMSQAAGCPLSCPSSDAQHHASPSTYAMSTPPVMADAPPPPSPGSVFDYHLAAAAAAAASDPSLLASRLYRARRSSMDLPLEENTPTGSSGSGSYLRLQPVTEEMCSYVSPELPLPPGSLLLHHAGFSAKDRSPEPSSDSLPSSDAGEFQSPPPSSRHFDPSAARSIPQSSSAAFCDLTESQAHPPSMQSFLPPSPATEPGVSAPQQESLIPSAWARHGGVVPSQADMTYHESLLAMQANNAALVLSSHFQRSPSRKAMGPIALLQYCCLTNCHELKGLFFFCQQGPAVLFQSPSTSRRSSKFLLFKIQTGDDCLMNIVNSSCKRAIR</sequence>
<feature type="compositionally biased region" description="Polar residues" evidence="1">
    <location>
        <begin position="419"/>
        <end position="428"/>
    </location>
</feature>
<keyword evidence="2" id="KW-0812">Transmembrane</keyword>
<evidence type="ECO:0000256" key="2">
    <source>
        <dbReference type="SAM" id="Phobius"/>
    </source>
</evidence>
<keyword evidence="4" id="KW-1185">Reference proteome</keyword>
<feature type="region of interest" description="Disordered" evidence="1">
    <location>
        <begin position="364"/>
        <end position="401"/>
    </location>
</feature>
<evidence type="ECO:0000313" key="3">
    <source>
        <dbReference type="Ensembl" id="ENSHCOP00000011761.1"/>
    </source>
</evidence>
<protein>
    <submittedName>
        <fullName evidence="3">Uncharacterized protein</fullName>
    </submittedName>
</protein>
<keyword evidence="2" id="KW-0472">Membrane</keyword>
<dbReference type="AlphaFoldDB" id="A0A3Q2Y2W8"/>
<feature type="transmembrane region" description="Helical" evidence="2">
    <location>
        <begin position="15"/>
        <end position="37"/>
    </location>
</feature>
<dbReference type="Proteomes" id="UP000264820">
    <property type="component" value="Unplaced"/>
</dbReference>
<keyword evidence="2" id="KW-1133">Transmembrane helix</keyword>
<feature type="compositionally biased region" description="Polar residues" evidence="1">
    <location>
        <begin position="248"/>
        <end position="264"/>
    </location>
</feature>
<reference evidence="3" key="2">
    <citation type="submission" date="2025-09" db="UniProtKB">
        <authorList>
            <consortium name="Ensembl"/>
        </authorList>
    </citation>
    <scope>IDENTIFICATION</scope>
</reference>
<evidence type="ECO:0000313" key="4">
    <source>
        <dbReference type="Proteomes" id="UP000264820"/>
    </source>
</evidence>
<dbReference type="Ensembl" id="ENSHCOT00000018587.1">
    <property type="protein sequence ID" value="ENSHCOP00000011761.1"/>
    <property type="gene ID" value="ENSHCOG00000014659.1"/>
</dbReference>
<organism evidence="3 4">
    <name type="scientific">Hippocampus comes</name>
    <name type="common">Tiger tail seahorse</name>
    <dbReference type="NCBI Taxonomy" id="109280"/>
    <lineage>
        <taxon>Eukaryota</taxon>
        <taxon>Metazoa</taxon>
        <taxon>Chordata</taxon>
        <taxon>Craniata</taxon>
        <taxon>Vertebrata</taxon>
        <taxon>Euteleostomi</taxon>
        <taxon>Actinopterygii</taxon>
        <taxon>Neopterygii</taxon>
        <taxon>Teleostei</taxon>
        <taxon>Neoteleostei</taxon>
        <taxon>Acanthomorphata</taxon>
        <taxon>Syngnathiaria</taxon>
        <taxon>Syngnathiformes</taxon>
        <taxon>Syngnathoidei</taxon>
        <taxon>Syngnathidae</taxon>
        <taxon>Hippocampus</taxon>
    </lineage>
</organism>
<feature type="region of interest" description="Disordered" evidence="1">
    <location>
        <begin position="227"/>
        <end position="277"/>
    </location>
</feature>
<feature type="region of interest" description="Disordered" evidence="1">
    <location>
        <begin position="419"/>
        <end position="443"/>
    </location>
</feature>
<accession>A0A3Q2Y2W8</accession>